<dbReference type="STRING" id="1385514.N782_11610"/>
<dbReference type="Pfam" id="PF13487">
    <property type="entry name" value="HD_5"/>
    <property type="match status" value="1"/>
</dbReference>
<dbReference type="InterPro" id="IPR003607">
    <property type="entry name" value="HD/PDEase_dom"/>
</dbReference>
<dbReference type="eggNOG" id="COG2206">
    <property type="taxonomic scope" value="Bacteria"/>
</dbReference>
<keyword evidence="3" id="KW-0808">Transferase</keyword>
<dbReference type="PANTHER" id="PTHR43155">
    <property type="entry name" value="CYCLIC DI-GMP PHOSPHODIESTERASE PA4108-RELATED"/>
    <property type="match status" value="1"/>
</dbReference>
<dbReference type="RefSeq" id="WP_036819589.1">
    <property type="nucleotide sequence ID" value="NZ_AVBF01000028.1"/>
</dbReference>
<dbReference type="InterPro" id="IPR006674">
    <property type="entry name" value="HD_domain"/>
</dbReference>
<keyword evidence="4" id="KW-1185">Reference proteome</keyword>
<dbReference type="SMART" id="SM00471">
    <property type="entry name" value="HDc"/>
    <property type="match status" value="1"/>
</dbReference>
<dbReference type="PANTHER" id="PTHR43155:SF2">
    <property type="entry name" value="CYCLIC DI-GMP PHOSPHODIESTERASE PA4108"/>
    <property type="match status" value="1"/>
</dbReference>
<feature type="domain" description="HD" evidence="1">
    <location>
        <begin position="135"/>
        <end position="258"/>
    </location>
</feature>
<dbReference type="OrthoDB" id="9759601at2"/>
<dbReference type="GO" id="GO:0016301">
    <property type="term" value="F:kinase activity"/>
    <property type="evidence" value="ECO:0007669"/>
    <property type="project" value="UniProtKB-KW"/>
</dbReference>
<dbReference type="CDD" id="cd00077">
    <property type="entry name" value="HDc"/>
    <property type="match status" value="1"/>
</dbReference>
<accession>A0A0A2TAD7</accession>
<evidence type="ECO:0000259" key="1">
    <source>
        <dbReference type="PROSITE" id="PS51831"/>
    </source>
</evidence>
<gene>
    <name evidence="3" type="ORF">N782_11610</name>
</gene>
<comment type="caution">
    <text evidence="3">The sequence shown here is derived from an EMBL/GenBank/DDBJ whole genome shotgun (WGS) entry which is preliminary data.</text>
</comment>
<dbReference type="NCBIfam" id="TIGR00277">
    <property type="entry name" value="HDIG"/>
    <property type="match status" value="1"/>
</dbReference>
<dbReference type="SUPFAM" id="SSF109604">
    <property type="entry name" value="HD-domain/PDEase-like"/>
    <property type="match status" value="1"/>
</dbReference>
<keyword evidence="3" id="KW-0418">Kinase</keyword>
<feature type="domain" description="HD-GYP" evidence="2">
    <location>
        <begin position="113"/>
        <end position="309"/>
    </location>
</feature>
<dbReference type="PROSITE" id="PS51832">
    <property type="entry name" value="HD_GYP"/>
    <property type="match status" value="1"/>
</dbReference>
<protein>
    <submittedName>
        <fullName evidence="3">Histidine kinase</fullName>
    </submittedName>
</protein>
<evidence type="ECO:0000259" key="2">
    <source>
        <dbReference type="PROSITE" id="PS51832"/>
    </source>
</evidence>
<dbReference type="InterPro" id="IPR006675">
    <property type="entry name" value="HDIG_dom"/>
</dbReference>
<sequence length="367" mass="41266">MRLISTFSLAPGDELSKTIYNENGQILINSGVSLTQRMIERLNDIGITYVYIEDELTADIETNYPVSDRVRTDAINTIKSTFDTMKKTDDIANAFIFDRTGQKMMNVVQHILAEVQGHREVINLLSDVFTYDDYIFTHSLNVTIYALALGTELGLPPKRLEELGYGAMLHDVGKTLVPREVLFKPGKLTEDEFQKVKEHSEAGFNMLRKAPTVPLVAAHCAYQHHERLNGSGYPRGLEGNDIHYYAKILGIADVFDAVTSNRVYRKAMLPHEGLEILYSGAGTLFDIDMIEAFRKSVAVYPNGLTVLLSDGRKGIVSKQNTQLSDRPFIRILEEHGNPVHEYYEIDLSKELNLVVMDCDTTLLSKSV</sequence>
<dbReference type="EMBL" id="AVBF01000028">
    <property type="protein sequence ID" value="KGP72524.1"/>
    <property type="molecule type" value="Genomic_DNA"/>
</dbReference>
<dbReference type="Gene3D" id="1.10.3210.10">
    <property type="entry name" value="Hypothetical protein af1432"/>
    <property type="match status" value="1"/>
</dbReference>
<dbReference type="InterPro" id="IPR037522">
    <property type="entry name" value="HD_GYP_dom"/>
</dbReference>
<dbReference type="Proteomes" id="UP000030147">
    <property type="component" value="Unassembled WGS sequence"/>
</dbReference>
<evidence type="ECO:0000313" key="3">
    <source>
        <dbReference type="EMBL" id="KGP72524.1"/>
    </source>
</evidence>
<organism evidence="3 4">
    <name type="scientific">Pontibacillus yanchengensis Y32</name>
    <dbReference type="NCBI Taxonomy" id="1385514"/>
    <lineage>
        <taxon>Bacteria</taxon>
        <taxon>Bacillati</taxon>
        <taxon>Bacillota</taxon>
        <taxon>Bacilli</taxon>
        <taxon>Bacillales</taxon>
        <taxon>Bacillaceae</taxon>
        <taxon>Pontibacillus</taxon>
    </lineage>
</organism>
<dbReference type="AlphaFoldDB" id="A0A0A2TAD7"/>
<name>A0A0A2TAD7_9BACI</name>
<evidence type="ECO:0000313" key="4">
    <source>
        <dbReference type="Proteomes" id="UP000030147"/>
    </source>
</evidence>
<reference evidence="3 4" key="1">
    <citation type="journal article" date="2015" name="Stand. Genomic Sci.">
        <title>High quality draft genome sequence of the moderately halophilic bacterium Pontibacillus yanchengensis Y32(T) and comparison among Pontibacillus genomes.</title>
        <authorList>
            <person name="Huang J."/>
            <person name="Qiao Z.X."/>
            <person name="Tang J.W."/>
            <person name="Wang G."/>
        </authorList>
    </citation>
    <scope>NUCLEOTIDE SEQUENCE [LARGE SCALE GENOMIC DNA]</scope>
    <source>
        <strain evidence="3 4">Y32</strain>
    </source>
</reference>
<proteinExistence type="predicted"/>
<dbReference type="PROSITE" id="PS51831">
    <property type="entry name" value="HD"/>
    <property type="match status" value="1"/>
</dbReference>